<reference evidence="2" key="1">
    <citation type="submission" date="2019-05" db="EMBL/GenBank/DDBJ databases">
        <title>The compact genome of Giardia muris reveals important steps in the evolution of intestinal protozoan parasites.</title>
        <authorList>
            <person name="Xu F."/>
            <person name="Jimenez-Gonzalez A."/>
            <person name="Einarsson E."/>
            <person name="Astvaldsson A."/>
            <person name="Peirasmaki D."/>
            <person name="Eckmann L."/>
            <person name="Andersson J.O."/>
            <person name="Svard S.G."/>
            <person name="Jerlstrom-Hultqvist J."/>
        </authorList>
    </citation>
    <scope>NUCLEOTIDE SEQUENCE [LARGE SCALE GENOMIC DNA]</scope>
    <source>
        <strain evidence="2">Roberts-Thomson</strain>
    </source>
</reference>
<gene>
    <name evidence="2" type="ORF">GMRT_10930</name>
</gene>
<organism evidence="2 3">
    <name type="scientific">Giardia muris</name>
    <dbReference type="NCBI Taxonomy" id="5742"/>
    <lineage>
        <taxon>Eukaryota</taxon>
        <taxon>Metamonada</taxon>
        <taxon>Diplomonadida</taxon>
        <taxon>Hexamitidae</taxon>
        <taxon>Giardiinae</taxon>
        <taxon>Giardia</taxon>
    </lineage>
</organism>
<evidence type="ECO:0000256" key="1">
    <source>
        <dbReference type="SAM" id="MobiDB-lite"/>
    </source>
</evidence>
<sequence>MSFIGVWWESQPPIYKQNIAFLICLVVGAELAIAWVRSTHRTEASNQQAYLTRIEKSLKSLPEGSREQKVLKKYYTAQENIFFDILLKPQDEPGFLPWLSFIPNFITRTFFSLLRDDSVICHIPIRDSLMAKMMNLFSGARTYTPGNVSSVFAHAVIQRLVRPIARLIFPPALRPLTMEQALRQKTRMMAPPPDPTLARSRSTRPRVSLEGLTDLATEFPGVAELSELEADDGPTTSE</sequence>
<accession>A0A4Z1TD40</accession>
<dbReference type="AlphaFoldDB" id="A0A4Z1TD40"/>
<proteinExistence type="predicted"/>
<protein>
    <submittedName>
        <fullName evidence="2">Uncharacterized protein</fullName>
    </submittedName>
</protein>
<dbReference type="EMBL" id="VDLU01000001">
    <property type="protein sequence ID" value="TNJ30449.1"/>
    <property type="molecule type" value="Genomic_DNA"/>
</dbReference>
<dbReference type="VEuPathDB" id="GiardiaDB:GMRT_10930"/>
<comment type="caution">
    <text evidence="2">The sequence shown here is derived from an EMBL/GenBank/DDBJ whole genome shotgun (WGS) entry which is preliminary data.</text>
</comment>
<feature type="region of interest" description="Disordered" evidence="1">
    <location>
        <begin position="188"/>
        <end position="210"/>
    </location>
</feature>
<dbReference type="Proteomes" id="UP000315496">
    <property type="component" value="Chromosome 1"/>
</dbReference>
<keyword evidence="3" id="KW-1185">Reference proteome</keyword>
<name>A0A4Z1TD40_GIAMU</name>
<evidence type="ECO:0000313" key="3">
    <source>
        <dbReference type="Proteomes" id="UP000315496"/>
    </source>
</evidence>
<evidence type="ECO:0000313" key="2">
    <source>
        <dbReference type="EMBL" id="TNJ30449.1"/>
    </source>
</evidence>
<dbReference type="OrthoDB" id="10251202at2759"/>